<dbReference type="RefSeq" id="WP_182546971.1">
    <property type="nucleotide sequence ID" value="NZ_JACGWZ010000010.1"/>
</dbReference>
<evidence type="ECO:0000256" key="2">
    <source>
        <dbReference type="ARBA" id="ARBA00012274"/>
    </source>
</evidence>
<evidence type="ECO:0000259" key="6">
    <source>
        <dbReference type="Pfam" id="PF12637"/>
    </source>
</evidence>
<evidence type="ECO:0000256" key="5">
    <source>
        <dbReference type="ARBA" id="ARBA00047754"/>
    </source>
</evidence>
<comment type="catalytic activity">
    <reaction evidence="5">
        <text>a 2'-deoxyribonucleoside 5'-diphosphate + [thioredoxin]-disulfide + H2O = a ribonucleoside 5'-diphosphate + [thioredoxin]-dithiol</text>
        <dbReference type="Rhea" id="RHEA:23252"/>
        <dbReference type="Rhea" id="RHEA-COMP:10698"/>
        <dbReference type="Rhea" id="RHEA-COMP:10700"/>
        <dbReference type="ChEBI" id="CHEBI:15377"/>
        <dbReference type="ChEBI" id="CHEBI:29950"/>
        <dbReference type="ChEBI" id="CHEBI:50058"/>
        <dbReference type="ChEBI" id="CHEBI:57930"/>
        <dbReference type="ChEBI" id="CHEBI:73316"/>
        <dbReference type="EC" id="1.17.4.1"/>
    </reaction>
</comment>
<dbReference type="GO" id="GO:0004748">
    <property type="term" value="F:ribonucleoside-diphosphate reductase activity, thioredoxin disulfide as acceptor"/>
    <property type="evidence" value="ECO:0007669"/>
    <property type="project" value="UniProtKB-EC"/>
</dbReference>
<evidence type="ECO:0000256" key="1">
    <source>
        <dbReference type="ARBA" id="ARBA00007405"/>
    </source>
</evidence>
<dbReference type="EMBL" id="JACGWZ010000010">
    <property type="protein sequence ID" value="MBA8827814.1"/>
    <property type="molecule type" value="Genomic_DNA"/>
</dbReference>
<dbReference type="Proteomes" id="UP000569329">
    <property type="component" value="Unassembled WGS sequence"/>
</dbReference>
<gene>
    <name evidence="7" type="ORF">FHX42_005221</name>
</gene>
<dbReference type="Pfam" id="PF12637">
    <property type="entry name" value="TSCPD"/>
    <property type="match status" value="1"/>
</dbReference>
<feature type="domain" description="TSCPD" evidence="6">
    <location>
        <begin position="21"/>
        <end position="124"/>
    </location>
</feature>
<sequence>MPQDVTDAAPVTPTRSRRRLPRVRSGYRLDVDIGGTEFGMTVNVDGDQRLGAVFLDHSKHGSFTHGLVATISELLSTALAYGMPVDEFVERFLHTRFDPCGLTSDPDIRWAASPMDYLARRIGKDFLPRQRQITLGITDANTAAVTA</sequence>
<comment type="caution">
    <text evidence="7">The sequence shown here is derived from an EMBL/GenBank/DDBJ whole genome shotgun (WGS) entry which is preliminary data.</text>
</comment>
<name>A0A839E1U5_9PSEU</name>
<keyword evidence="8" id="KW-1185">Reference proteome</keyword>
<dbReference type="GO" id="GO:0000166">
    <property type="term" value="F:nucleotide binding"/>
    <property type="evidence" value="ECO:0007669"/>
    <property type="project" value="UniProtKB-KW"/>
</dbReference>
<keyword evidence="7" id="KW-0560">Oxidoreductase</keyword>
<proteinExistence type="inferred from homology"/>
<dbReference type="AlphaFoldDB" id="A0A839E1U5"/>
<dbReference type="InterPro" id="IPR024434">
    <property type="entry name" value="TSCPD_dom"/>
</dbReference>
<dbReference type="GO" id="GO:0071897">
    <property type="term" value="P:DNA biosynthetic process"/>
    <property type="evidence" value="ECO:0007669"/>
    <property type="project" value="UniProtKB-KW"/>
</dbReference>
<dbReference type="EC" id="1.17.4.1" evidence="2"/>
<reference evidence="7 8" key="1">
    <citation type="submission" date="2020-07" db="EMBL/GenBank/DDBJ databases">
        <title>Sequencing the genomes of 1000 actinobacteria strains.</title>
        <authorList>
            <person name="Klenk H.-P."/>
        </authorList>
    </citation>
    <scope>NUCLEOTIDE SEQUENCE [LARGE SCALE GENOMIC DNA]</scope>
    <source>
        <strain evidence="7 8">DSM 45975</strain>
    </source>
</reference>
<keyword evidence="3" id="KW-0237">DNA synthesis</keyword>
<keyword evidence="4" id="KW-0547">Nucleotide-binding</keyword>
<accession>A0A839E1U5</accession>
<comment type="similarity">
    <text evidence="1">Belongs to the ribonucleoside diphosphate reductase class-2 family.</text>
</comment>
<evidence type="ECO:0000256" key="4">
    <source>
        <dbReference type="ARBA" id="ARBA00022741"/>
    </source>
</evidence>
<evidence type="ECO:0000313" key="8">
    <source>
        <dbReference type="Proteomes" id="UP000569329"/>
    </source>
</evidence>
<evidence type="ECO:0000313" key="7">
    <source>
        <dbReference type="EMBL" id="MBA8827814.1"/>
    </source>
</evidence>
<organism evidence="7 8">
    <name type="scientific">Halosaccharopolyspora lacisalsi</name>
    <dbReference type="NCBI Taxonomy" id="1000566"/>
    <lineage>
        <taxon>Bacteria</taxon>
        <taxon>Bacillati</taxon>
        <taxon>Actinomycetota</taxon>
        <taxon>Actinomycetes</taxon>
        <taxon>Pseudonocardiales</taxon>
        <taxon>Pseudonocardiaceae</taxon>
        <taxon>Halosaccharopolyspora</taxon>
    </lineage>
</organism>
<protein>
    <recommendedName>
        <fullName evidence="2">ribonucleoside-diphosphate reductase</fullName>
        <ecNumber evidence="2">1.17.4.1</ecNumber>
    </recommendedName>
</protein>
<evidence type="ECO:0000256" key="3">
    <source>
        <dbReference type="ARBA" id="ARBA00022634"/>
    </source>
</evidence>